<dbReference type="STRING" id="1796497.GCE9029_00983"/>
<dbReference type="Pfam" id="PF00305">
    <property type="entry name" value="Lipoxygenase"/>
    <property type="match status" value="2"/>
</dbReference>
<dbReference type="AlphaFoldDB" id="A0A128EVP8"/>
<evidence type="ECO:0000313" key="4">
    <source>
        <dbReference type="EMBL" id="CZF78668.1"/>
    </source>
</evidence>
<proteinExistence type="predicted"/>
<keyword evidence="1" id="KW-0479">Metal-binding</keyword>
<dbReference type="SUPFAM" id="SSF48484">
    <property type="entry name" value="Lipoxigenase"/>
    <property type="match status" value="1"/>
</dbReference>
<dbReference type="Proteomes" id="UP000071641">
    <property type="component" value="Unassembled WGS sequence"/>
</dbReference>
<dbReference type="GO" id="GO:0016702">
    <property type="term" value="F:oxidoreductase activity, acting on single donors with incorporation of molecular oxygen, incorporation of two atoms of oxygen"/>
    <property type="evidence" value="ECO:0007669"/>
    <property type="project" value="InterPro"/>
</dbReference>
<dbReference type="PANTHER" id="PTHR11771">
    <property type="entry name" value="LIPOXYGENASE"/>
    <property type="match status" value="1"/>
</dbReference>
<evidence type="ECO:0000256" key="2">
    <source>
        <dbReference type="ARBA" id="ARBA00023002"/>
    </source>
</evidence>
<evidence type="ECO:0000256" key="1">
    <source>
        <dbReference type="ARBA" id="ARBA00022723"/>
    </source>
</evidence>
<dbReference type="GO" id="GO:0034440">
    <property type="term" value="P:lipid oxidation"/>
    <property type="evidence" value="ECO:0007669"/>
    <property type="project" value="InterPro"/>
</dbReference>
<dbReference type="InterPro" id="IPR013819">
    <property type="entry name" value="LipOase_C"/>
</dbReference>
<keyword evidence="2 4" id="KW-0560">Oxidoreductase</keyword>
<dbReference type="Gene3D" id="3.10.450.60">
    <property type="match status" value="1"/>
</dbReference>
<dbReference type="PROSITE" id="PS51393">
    <property type="entry name" value="LIPOXYGENASE_3"/>
    <property type="match status" value="1"/>
</dbReference>
<protein>
    <submittedName>
        <fullName evidence="4">Linoleate 9/13-lipoxygenase</fullName>
        <ecNumber evidence="4">1.13.11.-</ecNumber>
    </submittedName>
</protein>
<dbReference type="EC" id="1.13.11.-" evidence="4"/>
<feature type="domain" description="Lipoxygenase" evidence="3">
    <location>
        <begin position="268"/>
        <end position="720"/>
    </location>
</feature>
<reference evidence="5" key="1">
    <citation type="submission" date="2016-02" db="EMBL/GenBank/DDBJ databases">
        <authorList>
            <person name="Rodrigo-Torres Lidia"/>
            <person name="Arahal R.David."/>
        </authorList>
    </citation>
    <scope>NUCLEOTIDE SEQUENCE [LARGE SCALE GENOMIC DNA]</scope>
    <source>
        <strain evidence="5">CECT 9029</strain>
    </source>
</reference>
<sequence length="720" mass="82851">MSNDQIQELRELLNIDEYSTLKTTRTRSFGNARCQTEDHPLAGEFHKIFQGLGGTEKLKTPYPNVSLPQYDTTHQAVRKALLEKARKEHVFEYFKLPGAVVHGNIVSPEVADSGTWKYRGDLDSYEYNFGVDDASLTFDGIQLMEGAIAYLCKHFDDIVKTPDIALRVLDVFRRIIGALTDNKPDAAHFEIMDPILALFPSRKCNSVEELDFYPTFCPTHPHYEDRIKQWPKPDYDQDFRSDDLIGWLMTAAPSPVFDYFKPYTEHQQNFPITNEHLKKVPGFENDDIDQAMAEGRLFIVDFKDFHEETVAERNWDNYGARLHASISLFGISKESNALKTIAIQPTQTPQGSGFWEDIDWFFVNIFGYGTNKHPRSKIITAGDNYWAWQMAKNTVTTMASMAGVVDHLSSHVYLGSIPVAYFRNITEHHPLRPLLDTHLMGLLTNNHTGIFTEVGFPTSDNVDPYGDPFNGLLTGAIQHLSGFSSQTFLTSVLRRKSQYHFKTHSSPIDRHADPSLAQLKDFPQHDDNELAPIISEWVDGYIRLYYHSDQDVVDDSELQAFLYETNHYGMVRGFPDDAKTIEELVDTVSRIIYWMSVNHGFSSFVSFMKLGALGFYRDHPIDPYHEYSERDWLNICPPMNVGAGLFMFSKIFTDLPEDWFRSLGKYPKGQFSHDPNVYPYLDNFQSQLKDLDEKIRAKNRERRWSYDLRMPSTMTVSPWN</sequence>
<gene>
    <name evidence="4" type="primary">lox_1</name>
    <name evidence="4" type="ORF">GCE9029_00983</name>
</gene>
<organism evidence="4 5">
    <name type="scientific">Grimontia celer</name>
    <dbReference type="NCBI Taxonomy" id="1796497"/>
    <lineage>
        <taxon>Bacteria</taxon>
        <taxon>Pseudomonadati</taxon>
        <taxon>Pseudomonadota</taxon>
        <taxon>Gammaproteobacteria</taxon>
        <taxon>Vibrionales</taxon>
        <taxon>Vibrionaceae</taxon>
        <taxon>Grimontia</taxon>
    </lineage>
</organism>
<name>A0A128EVP8_9GAMM</name>
<dbReference type="EMBL" id="FIZX01000001">
    <property type="protein sequence ID" value="CZF78668.1"/>
    <property type="molecule type" value="Genomic_DNA"/>
</dbReference>
<dbReference type="Gene3D" id="1.20.245.10">
    <property type="entry name" value="Lipoxygenase-1, Domain 5"/>
    <property type="match status" value="1"/>
</dbReference>
<dbReference type="GO" id="GO:0046872">
    <property type="term" value="F:metal ion binding"/>
    <property type="evidence" value="ECO:0007669"/>
    <property type="project" value="UniProtKB-KW"/>
</dbReference>
<dbReference type="OrthoDB" id="5912511at2"/>
<dbReference type="InterPro" id="IPR000907">
    <property type="entry name" value="LipOase"/>
</dbReference>
<accession>A0A128EVP8</accession>
<evidence type="ECO:0000259" key="3">
    <source>
        <dbReference type="PROSITE" id="PS51393"/>
    </source>
</evidence>
<keyword evidence="5" id="KW-1185">Reference proteome</keyword>
<dbReference type="RefSeq" id="WP_062661312.1">
    <property type="nucleotide sequence ID" value="NZ_FIZX01000001.1"/>
</dbReference>
<dbReference type="InterPro" id="IPR036226">
    <property type="entry name" value="LipOase_C_sf"/>
</dbReference>
<evidence type="ECO:0000313" key="5">
    <source>
        <dbReference type="Proteomes" id="UP000071641"/>
    </source>
</evidence>